<dbReference type="InterPro" id="IPR037225">
    <property type="entry name" value="Nuo51_FMN-bd_sf"/>
</dbReference>
<dbReference type="PANTHER" id="PTHR43034">
    <property type="entry name" value="ION-TRANSLOCATING OXIDOREDUCTASE COMPLEX SUBUNIT C"/>
    <property type="match status" value="1"/>
</dbReference>
<evidence type="ECO:0000256" key="4">
    <source>
        <dbReference type="ARBA" id="ARBA00022737"/>
    </source>
</evidence>
<dbReference type="Proteomes" id="UP000032250">
    <property type="component" value="Unassembled WGS sequence"/>
</dbReference>
<evidence type="ECO:0000256" key="7">
    <source>
        <dbReference type="ARBA" id="ARBA00023014"/>
    </source>
</evidence>
<dbReference type="InterPro" id="IPR011538">
    <property type="entry name" value="Nuo51_FMN-bd"/>
</dbReference>
<evidence type="ECO:0000256" key="2">
    <source>
        <dbReference type="ARBA" id="ARBA00022485"/>
    </source>
</evidence>
<dbReference type="Pfam" id="PF01512">
    <property type="entry name" value="Complex1_51K"/>
    <property type="match status" value="1"/>
</dbReference>
<keyword evidence="5" id="KW-0249">Electron transport</keyword>
<dbReference type="InterPro" id="IPR026902">
    <property type="entry name" value="RnfC_N"/>
</dbReference>
<feature type="domain" description="NADH-ubiquinone oxidoreductase 51kDa subunit FMN-binding" evidence="8">
    <location>
        <begin position="84"/>
        <end position="226"/>
    </location>
</feature>
<evidence type="ECO:0000256" key="6">
    <source>
        <dbReference type="ARBA" id="ARBA00023004"/>
    </source>
</evidence>
<gene>
    <name evidence="10" type="ORF">N495_18775</name>
</gene>
<dbReference type="Gene3D" id="3.40.50.11540">
    <property type="entry name" value="NADH-ubiquinone oxidoreductase 51kDa subunit"/>
    <property type="match status" value="1"/>
</dbReference>
<dbReference type="GO" id="GO:0016020">
    <property type="term" value="C:membrane"/>
    <property type="evidence" value="ECO:0007669"/>
    <property type="project" value="InterPro"/>
</dbReference>
<organism evidence="10 11">
    <name type="scientific">Clostridium botulinum B2 450</name>
    <dbReference type="NCBI Taxonomy" id="1379739"/>
    <lineage>
        <taxon>Bacteria</taxon>
        <taxon>Bacillati</taxon>
        <taxon>Bacillota</taxon>
        <taxon>Clostridia</taxon>
        <taxon>Eubacteriales</taxon>
        <taxon>Clostridiaceae</taxon>
        <taxon>Clostridium</taxon>
    </lineage>
</organism>
<dbReference type="GO" id="GO:0046872">
    <property type="term" value="F:metal ion binding"/>
    <property type="evidence" value="ECO:0007669"/>
    <property type="project" value="UniProtKB-KW"/>
</dbReference>
<dbReference type="RefSeq" id="WP_042386023.1">
    <property type="nucleotide sequence ID" value="NZ_JXSU01000009.1"/>
</dbReference>
<dbReference type="OrthoDB" id="9767754at2"/>
<dbReference type="AlphaFoldDB" id="A0A0D0ZSP8"/>
<keyword evidence="4" id="KW-0677">Repeat</keyword>
<dbReference type="HOGENOM" id="CLU_051682_0_0_9"/>
<dbReference type="NCBIfam" id="TIGR04481">
    <property type="entry name" value="PR_assoc_PrdC"/>
    <property type="match status" value="1"/>
</dbReference>
<protein>
    <submittedName>
        <fullName evidence="10">Electron transporter RnfC</fullName>
    </submittedName>
</protein>
<dbReference type="EMBL" id="JXSU01000009">
    <property type="protein sequence ID" value="KIS21863.1"/>
    <property type="molecule type" value="Genomic_DNA"/>
</dbReference>
<evidence type="ECO:0000256" key="5">
    <source>
        <dbReference type="ARBA" id="ARBA00022982"/>
    </source>
</evidence>
<keyword evidence="2" id="KW-0004">4Fe-4S</keyword>
<dbReference type="SUPFAM" id="SSF142984">
    <property type="entry name" value="Nqo1 middle domain-like"/>
    <property type="match status" value="1"/>
</dbReference>
<keyword evidence="6" id="KW-0408">Iron</keyword>
<dbReference type="Pfam" id="PF13375">
    <property type="entry name" value="RnfC_N"/>
    <property type="match status" value="1"/>
</dbReference>
<evidence type="ECO:0000256" key="1">
    <source>
        <dbReference type="ARBA" id="ARBA00022448"/>
    </source>
</evidence>
<proteinExistence type="predicted"/>
<keyword evidence="3" id="KW-0479">Metal-binding</keyword>
<evidence type="ECO:0000256" key="3">
    <source>
        <dbReference type="ARBA" id="ARBA00022723"/>
    </source>
</evidence>
<keyword evidence="7" id="KW-0411">Iron-sulfur</keyword>
<sequence>MQKLYSILLKQHIGKINKPVVKLGDRIEKGTLIAIPEGMGANIHASVSGIIKNIDENEIIIEADEVQKDEFKPLESSNNILDLIQEAGIVGMGGAGFPTHIKMDVDLNGGVVIANAVECEPLLAHNINQIVNEPELIYKGLCYAMEAVNASKGIFAIKSKNVEAISSLKNIIKDSNIKIVELSDMYPMGEERAIIREVLGKLLGTSQLPLEANAVVSNVETLAKIAEAVELKKPVISKNITVVGKLKNGLKSQVFMNVPIGTTVREIIEAAGGIDGEYGEIILGGPFTGRSAQIDEPITKTSGGIIVTIPFLKETRNMGLLVCACGGNENRLREIATNMGANVVGVEKCKQAVEIKGNLKCEDPGNCPGQAEKILKLKKSGAEVVLISNCSDCTNTVMCVAPKLKMPVYHLTDHVMRTVNHPLIRRLK</sequence>
<dbReference type="GO" id="GO:0051539">
    <property type="term" value="F:4 iron, 4 sulfur cluster binding"/>
    <property type="evidence" value="ECO:0007669"/>
    <property type="project" value="UniProtKB-KW"/>
</dbReference>
<evidence type="ECO:0000259" key="8">
    <source>
        <dbReference type="Pfam" id="PF01512"/>
    </source>
</evidence>
<evidence type="ECO:0000313" key="11">
    <source>
        <dbReference type="Proteomes" id="UP000032250"/>
    </source>
</evidence>
<name>A0A0D0ZSP8_CLOBO</name>
<evidence type="ECO:0000313" key="10">
    <source>
        <dbReference type="EMBL" id="KIS21863.1"/>
    </source>
</evidence>
<keyword evidence="1" id="KW-0813">Transport</keyword>
<dbReference type="PANTHER" id="PTHR43034:SF2">
    <property type="entry name" value="ION-TRANSLOCATING OXIDOREDUCTASE COMPLEX SUBUNIT C"/>
    <property type="match status" value="1"/>
</dbReference>
<reference evidence="10 11" key="1">
    <citation type="submission" date="2014-06" db="EMBL/GenBank/DDBJ databases">
        <title>Genome characterization of distinct group I Clostridium botulinum lineages.</title>
        <authorList>
            <person name="Giordani F."/>
            <person name="Anselmo A."/>
            <person name="Fillo S."/>
            <person name="Palozzi A.M."/>
            <person name="Fortunato A."/>
            <person name="Gentile B."/>
            <person name="Ciammaruconi A."/>
            <person name="Anniballi F."/>
            <person name="De Medici D."/>
            <person name="Lista F."/>
        </authorList>
    </citation>
    <scope>NUCLEOTIDE SEQUENCE [LARGE SCALE GENOMIC DNA]</scope>
    <source>
        <strain evidence="10 11">B2 450</strain>
    </source>
</reference>
<dbReference type="SUPFAM" id="SSF142019">
    <property type="entry name" value="Nqo1 FMN-binding domain-like"/>
    <property type="match status" value="1"/>
</dbReference>
<evidence type="ECO:0000259" key="9">
    <source>
        <dbReference type="Pfam" id="PF13375"/>
    </source>
</evidence>
<comment type="caution">
    <text evidence="10">The sequence shown here is derived from an EMBL/GenBank/DDBJ whole genome shotgun (WGS) entry which is preliminary data.</text>
</comment>
<dbReference type="PATRIC" id="fig|1379739.3.peg.4121"/>
<dbReference type="InterPro" id="IPR010208">
    <property type="entry name" value="Ion_transpt_RnfC/RsxC"/>
</dbReference>
<feature type="domain" description="RnfC Barrel sandwich hybrid" evidence="9">
    <location>
        <begin position="4"/>
        <end position="60"/>
    </location>
</feature>
<dbReference type="InterPro" id="IPR031001">
    <property type="entry name" value="PR_assoc_PrdC"/>
</dbReference>
<dbReference type="GO" id="GO:0009055">
    <property type="term" value="F:electron transfer activity"/>
    <property type="evidence" value="ECO:0007669"/>
    <property type="project" value="InterPro"/>
</dbReference>
<accession>A0A0D0ZSP8</accession>